<gene>
    <name evidence="3" type="ORF">IAB59_06285</name>
</gene>
<protein>
    <submittedName>
        <fullName evidence="3">ATP-binding protein</fullName>
    </submittedName>
</protein>
<comment type="caution">
    <text evidence="3">The sequence shown here is derived from an EMBL/GenBank/DDBJ whole genome shotgun (WGS) entry which is preliminary data.</text>
</comment>
<feature type="domain" description="DUF4143" evidence="2">
    <location>
        <begin position="204"/>
        <end position="373"/>
    </location>
</feature>
<dbReference type="PANTHER" id="PTHR43566">
    <property type="entry name" value="CONSERVED PROTEIN"/>
    <property type="match status" value="1"/>
</dbReference>
<reference evidence="3" key="1">
    <citation type="submission" date="2020-10" db="EMBL/GenBank/DDBJ databases">
        <authorList>
            <person name="Gilroy R."/>
        </authorList>
    </citation>
    <scope>NUCLEOTIDE SEQUENCE</scope>
    <source>
        <strain evidence="3">CHK195-26880</strain>
    </source>
</reference>
<accession>A0A9D1KBY3</accession>
<organism evidence="3 4">
    <name type="scientific">Candidatus Onthousia faecipullorum</name>
    <dbReference type="NCBI Taxonomy" id="2840887"/>
    <lineage>
        <taxon>Bacteria</taxon>
        <taxon>Bacillati</taxon>
        <taxon>Bacillota</taxon>
        <taxon>Bacilli</taxon>
        <taxon>Candidatus Onthousia</taxon>
    </lineage>
</organism>
<evidence type="ECO:0000313" key="3">
    <source>
        <dbReference type="EMBL" id="HIT38064.1"/>
    </source>
</evidence>
<dbReference type="GO" id="GO:0005524">
    <property type="term" value="F:ATP binding"/>
    <property type="evidence" value="ECO:0007669"/>
    <property type="project" value="UniProtKB-KW"/>
</dbReference>
<dbReference type="PANTHER" id="PTHR43566:SF2">
    <property type="entry name" value="DUF4143 DOMAIN-CONTAINING PROTEIN"/>
    <property type="match status" value="1"/>
</dbReference>
<dbReference type="Proteomes" id="UP000886833">
    <property type="component" value="Unassembled WGS sequence"/>
</dbReference>
<keyword evidence="3" id="KW-0067">ATP-binding</keyword>
<dbReference type="EMBL" id="DVKQ01000081">
    <property type="protein sequence ID" value="HIT38064.1"/>
    <property type="molecule type" value="Genomic_DNA"/>
</dbReference>
<evidence type="ECO:0000259" key="2">
    <source>
        <dbReference type="Pfam" id="PF13635"/>
    </source>
</evidence>
<evidence type="ECO:0000313" key="4">
    <source>
        <dbReference type="Proteomes" id="UP000886833"/>
    </source>
</evidence>
<evidence type="ECO:0000259" key="1">
    <source>
        <dbReference type="Pfam" id="PF13173"/>
    </source>
</evidence>
<name>A0A9D1KBY3_9FIRM</name>
<dbReference type="Pfam" id="PF13173">
    <property type="entry name" value="AAA_14"/>
    <property type="match status" value="1"/>
</dbReference>
<reference evidence="3" key="2">
    <citation type="journal article" date="2021" name="PeerJ">
        <title>Extensive microbial diversity within the chicken gut microbiome revealed by metagenomics and culture.</title>
        <authorList>
            <person name="Gilroy R."/>
            <person name="Ravi A."/>
            <person name="Getino M."/>
            <person name="Pursley I."/>
            <person name="Horton D.L."/>
            <person name="Alikhan N.F."/>
            <person name="Baker D."/>
            <person name="Gharbi K."/>
            <person name="Hall N."/>
            <person name="Watson M."/>
            <person name="Adriaenssens E.M."/>
            <person name="Foster-Nyarko E."/>
            <person name="Jarju S."/>
            <person name="Secka A."/>
            <person name="Antonio M."/>
            <person name="Oren A."/>
            <person name="Chaudhuri R.R."/>
            <person name="La Ragione R."/>
            <person name="Hildebrand F."/>
            <person name="Pallen M.J."/>
        </authorList>
    </citation>
    <scope>NUCLEOTIDE SEQUENCE</scope>
    <source>
        <strain evidence="3">CHK195-26880</strain>
    </source>
</reference>
<dbReference type="InterPro" id="IPR025420">
    <property type="entry name" value="DUF4143"/>
</dbReference>
<dbReference type="AlphaFoldDB" id="A0A9D1KBY3"/>
<dbReference type="Pfam" id="PF13635">
    <property type="entry name" value="DUF4143"/>
    <property type="match status" value="1"/>
</dbReference>
<sequence>MSLTKENYSKRLIDDKLSRYLKIFGAISIEGPKWCGKTWTSLNHANSVVYMTEKDKRDLARANPKYIFNSLRPELIDEWQLVPSIWDSVRHECDSDHNKGKFILTGSTTLTKKEKEEEVFHSGAGRIATLKMYPMSLYESGDSSGDISIIDMFNNKDIGKSVKKYELDELARLIIRGGWPENINTVLSDIDIIPSNYIETIINKDIHERKDHKRDSNKMRMILKSLARNESSPIGNDTIVKDIAEYESSDDLIESRKTIADYISALDALYLTANQEAYSINYRSSKRIGKSAKRHLVDPSLSCALLDLSVDKLMHDFNTFGLMFEALVERDLRIYMDYLDGHLYHFRDNASGDEVDAILEFKDGEYAAIEIKLNYRSIDSAKESLLKFYNNVSKKPRFMCIIVGNFSAIIKDEETGIYIIPITSLKP</sequence>
<proteinExistence type="predicted"/>
<keyword evidence="3" id="KW-0547">Nucleotide-binding</keyword>
<feature type="domain" description="AAA" evidence="1">
    <location>
        <begin position="26"/>
        <end position="139"/>
    </location>
</feature>
<dbReference type="InterPro" id="IPR041682">
    <property type="entry name" value="AAA_14"/>
</dbReference>